<dbReference type="PANTHER" id="PTHR28629:SF4">
    <property type="entry name" value="TRIOKINASE_FMN CYCLASE"/>
    <property type="match status" value="1"/>
</dbReference>
<evidence type="ECO:0000256" key="2">
    <source>
        <dbReference type="ARBA" id="ARBA00022777"/>
    </source>
</evidence>
<dbReference type="SUPFAM" id="SSF101473">
    <property type="entry name" value="DhaL-like"/>
    <property type="match status" value="1"/>
</dbReference>
<comment type="caution">
    <text evidence="4">The sequence shown here is derived from an EMBL/GenBank/DDBJ whole genome shotgun (WGS) entry which is preliminary data.</text>
</comment>
<evidence type="ECO:0000259" key="3">
    <source>
        <dbReference type="PROSITE" id="PS51480"/>
    </source>
</evidence>
<keyword evidence="5" id="KW-1185">Reference proteome</keyword>
<dbReference type="EMBL" id="AKFT01000186">
    <property type="protein sequence ID" value="EJF38689.1"/>
    <property type="molecule type" value="Genomic_DNA"/>
</dbReference>
<dbReference type="Pfam" id="PF02734">
    <property type="entry name" value="Dak2"/>
    <property type="match status" value="1"/>
</dbReference>
<sequence>MNAASATNATSMAPAELNAADLAAWIRRSNELVAEHADELTRLDSAIGDADHGVNMKRGLASAVEVLDPVPDSPEVVLKKVAMTLIARVGGASGPLYGTFFLRMAAVSAGRRGLDLDALVAAVEAGVGGIVQRGRAEAGDKTMLDAWFPALDSLRSGADLRAALQAAAAAADAGRAATESMRAMKGRASYLGERSIGHIDPGASSTALIVRALADVVDGCAS</sequence>
<dbReference type="FunFam" id="1.25.40.340:FF:000002">
    <property type="entry name" value="Dihydroxyacetone kinase, L subunit"/>
    <property type="match status" value="1"/>
</dbReference>
<dbReference type="InterPro" id="IPR050861">
    <property type="entry name" value="Dihydroxyacetone_Kinase"/>
</dbReference>
<dbReference type="Proteomes" id="UP000002941">
    <property type="component" value="Unassembled WGS sequence"/>
</dbReference>
<dbReference type="eggNOG" id="COG1461">
    <property type="taxonomic scope" value="Bacteria"/>
</dbReference>
<dbReference type="PATRIC" id="fig|1125718.3.peg.2390"/>
<evidence type="ECO:0000313" key="4">
    <source>
        <dbReference type="EMBL" id="EJF38689.1"/>
    </source>
</evidence>
<dbReference type="NCBIfam" id="TIGR02365">
    <property type="entry name" value="dha_L_ycgS"/>
    <property type="match status" value="1"/>
</dbReference>
<dbReference type="PANTHER" id="PTHR28629">
    <property type="entry name" value="TRIOKINASE/FMN CYCLASE"/>
    <property type="match status" value="1"/>
</dbReference>
<accession>J0MWJ2</accession>
<proteinExistence type="predicted"/>
<dbReference type="GO" id="GO:0004371">
    <property type="term" value="F:glycerone kinase activity"/>
    <property type="evidence" value="ECO:0007669"/>
    <property type="project" value="InterPro"/>
</dbReference>
<keyword evidence="1 4" id="KW-0808">Transferase</keyword>
<dbReference type="InterPro" id="IPR004007">
    <property type="entry name" value="DhaL_dom"/>
</dbReference>
<dbReference type="GO" id="GO:0019563">
    <property type="term" value="P:glycerol catabolic process"/>
    <property type="evidence" value="ECO:0007669"/>
    <property type="project" value="TreeGrafter"/>
</dbReference>
<feature type="domain" description="DhaL" evidence="3">
    <location>
        <begin position="20"/>
        <end position="215"/>
    </location>
</feature>
<evidence type="ECO:0000256" key="1">
    <source>
        <dbReference type="ARBA" id="ARBA00022679"/>
    </source>
</evidence>
<dbReference type="Gene3D" id="1.25.40.340">
    <property type="match status" value="1"/>
</dbReference>
<organism evidence="4 5">
    <name type="scientific">Actinomyces massiliensis F0489</name>
    <dbReference type="NCBI Taxonomy" id="1125718"/>
    <lineage>
        <taxon>Bacteria</taxon>
        <taxon>Bacillati</taxon>
        <taxon>Actinomycetota</taxon>
        <taxon>Actinomycetes</taxon>
        <taxon>Actinomycetales</taxon>
        <taxon>Actinomycetaceae</taxon>
        <taxon>Actinomyces</taxon>
    </lineage>
</organism>
<dbReference type="PROSITE" id="PS51480">
    <property type="entry name" value="DHAL"/>
    <property type="match status" value="1"/>
</dbReference>
<gene>
    <name evidence="4" type="primary">dhaL_1</name>
    <name evidence="4" type="ORF">HMPREF1318_1011</name>
</gene>
<evidence type="ECO:0000313" key="5">
    <source>
        <dbReference type="Proteomes" id="UP000002941"/>
    </source>
</evidence>
<name>J0MWJ2_9ACTO</name>
<dbReference type="AlphaFoldDB" id="J0MWJ2"/>
<reference evidence="4 5" key="1">
    <citation type="submission" date="2012-05" db="EMBL/GenBank/DDBJ databases">
        <authorList>
            <person name="Harkins D.M."/>
            <person name="Madupu R."/>
            <person name="Durkin A.S."/>
            <person name="Torralba M."/>
            <person name="Methe B."/>
            <person name="Sutton G.G."/>
            <person name="Nelson K.E."/>
        </authorList>
    </citation>
    <scope>NUCLEOTIDE SEQUENCE [LARGE SCALE GENOMIC DNA]</scope>
    <source>
        <strain evidence="4 5">F0489</strain>
    </source>
</reference>
<keyword evidence="2 4" id="KW-0418">Kinase</keyword>
<protein>
    <submittedName>
        <fullName evidence="4">Dihydroxyacetone kinase, L subunit</fullName>
        <ecNumber evidence="4">2.7.-.-</ecNumber>
    </submittedName>
</protein>
<dbReference type="EC" id="2.7.-.-" evidence="4"/>
<dbReference type="InterPro" id="IPR012737">
    <property type="entry name" value="DhaK_L_YcgS"/>
</dbReference>
<dbReference type="SMART" id="SM01120">
    <property type="entry name" value="Dak2"/>
    <property type="match status" value="1"/>
</dbReference>
<dbReference type="GO" id="GO:0005829">
    <property type="term" value="C:cytosol"/>
    <property type="evidence" value="ECO:0007669"/>
    <property type="project" value="TreeGrafter"/>
</dbReference>
<dbReference type="InterPro" id="IPR036117">
    <property type="entry name" value="DhaL_dom_sf"/>
</dbReference>